<dbReference type="PANTHER" id="PTHR43479">
    <property type="entry name" value="ACREF/ENVCD OPERON REPRESSOR-RELATED"/>
    <property type="match status" value="1"/>
</dbReference>
<name>A0ABS5QRM6_9LACO</name>
<dbReference type="InterPro" id="IPR050624">
    <property type="entry name" value="HTH-type_Tx_Regulator"/>
</dbReference>
<dbReference type="InterPro" id="IPR009057">
    <property type="entry name" value="Homeodomain-like_sf"/>
</dbReference>
<evidence type="ECO:0000256" key="2">
    <source>
        <dbReference type="PROSITE-ProRule" id="PRU00335"/>
    </source>
</evidence>
<feature type="domain" description="HTH tetR-type" evidence="3">
    <location>
        <begin position="10"/>
        <end position="70"/>
    </location>
</feature>
<dbReference type="RefSeq" id="WP_213819232.1">
    <property type="nucleotide sequence ID" value="NZ_JAAMFI010000001.1"/>
</dbReference>
<keyword evidence="5" id="KW-1185">Reference proteome</keyword>
<evidence type="ECO:0000256" key="1">
    <source>
        <dbReference type="ARBA" id="ARBA00023125"/>
    </source>
</evidence>
<evidence type="ECO:0000313" key="4">
    <source>
        <dbReference type="EMBL" id="MBS9334617.1"/>
    </source>
</evidence>
<dbReference type="PROSITE" id="PS50977">
    <property type="entry name" value="HTH_TETR_2"/>
    <property type="match status" value="1"/>
</dbReference>
<reference evidence="4 5" key="1">
    <citation type="submission" date="2020-02" db="EMBL/GenBank/DDBJ databases">
        <title>Fructobacillus sp. isolated from paper mulberry of Taiwan.</title>
        <authorList>
            <person name="Lin S.-T."/>
        </authorList>
    </citation>
    <scope>NUCLEOTIDE SEQUENCE [LARGE SCALE GENOMIC DNA]</scope>
    <source>
        <strain evidence="4 5">M1-10</strain>
    </source>
</reference>
<dbReference type="InterPro" id="IPR001647">
    <property type="entry name" value="HTH_TetR"/>
</dbReference>
<evidence type="ECO:0000313" key="5">
    <source>
        <dbReference type="Proteomes" id="UP001519418"/>
    </source>
</evidence>
<protein>
    <submittedName>
        <fullName evidence="4">TetR/AcrR family transcriptional regulator</fullName>
    </submittedName>
</protein>
<sequence length="177" mass="20519">MTVKRNKQIEESRKLIQESLLQLLEKQPLNQISVTLLCDEAGLSRRTFPRHFASIEDVFKAIVNQKVLVLYDEVKSLKISHFSELITFLFDFFSKDKSFLAILVKNNRFFMLENQLEINISKSLLVTQFHSDIYVSAFALGGITKLLHQWIELDFNKSSKEMAEVADQIAAHLQEVR</sequence>
<evidence type="ECO:0000259" key="3">
    <source>
        <dbReference type="PROSITE" id="PS50977"/>
    </source>
</evidence>
<feature type="DNA-binding region" description="H-T-H motif" evidence="2">
    <location>
        <begin position="33"/>
        <end position="52"/>
    </location>
</feature>
<dbReference type="SUPFAM" id="SSF46689">
    <property type="entry name" value="Homeodomain-like"/>
    <property type="match status" value="1"/>
</dbReference>
<gene>
    <name evidence="4" type="ORF">G6R27_01020</name>
</gene>
<accession>A0ABS5QRM6</accession>
<dbReference type="Pfam" id="PF00440">
    <property type="entry name" value="TetR_N"/>
    <property type="match status" value="1"/>
</dbReference>
<dbReference type="EMBL" id="JAAMFI010000001">
    <property type="protein sequence ID" value="MBS9334617.1"/>
    <property type="molecule type" value="Genomic_DNA"/>
</dbReference>
<keyword evidence="1 2" id="KW-0238">DNA-binding</keyword>
<organism evidence="4 5">
    <name type="scientific">Fructobacillus papyriferae</name>
    <dbReference type="NCBI Taxonomy" id="2713171"/>
    <lineage>
        <taxon>Bacteria</taxon>
        <taxon>Bacillati</taxon>
        <taxon>Bacillota</taxon>
        <taxon>Bacilli</taxon>
        <taxon>Lactobacillales</taxon>
        <taxon>Lactobacillaceae</taxon>
        <taxon>Fructobacillus</taxon>
    </lineage>
</organism>
<dbReference type="Proteomes" id="UP001519418">
    <property type="component" value="Unassembled WGS sequence"/>
</dbReference>
<proteinExistence type="predicted"/>
<comment type="caution">
    <text evidence="4">The sequence shown here is derived from an EMBL/GenBank/DDBJ whole genome shotgun (WGS) entry which is preliminary data.</text>
</comment>
<dbReference type="Gene3D" id="1.10.357.10">
    <property type="entry name" value="Tetracycline Repressor, domain 2"/>
    <property type="match status" value="1"/>
</dbReference>
<dbReference type="PANTHER" id="PTHR43479:SF11">
    <property type="entry name" value="ACREF_ENVCD OPERON REPRESSOR-RELATED"/>
    <property type="match status" value="1"/>
</dbReference>